<sequence length="177" mass="18282">MPSAPETTTRRPTLAALVRAHADLLPAIGAGGAIGALARWGLASAVPPAGTGFPLATFLTNLSGALLLGLLMAFVLGPWSHTRYVRPFFGVGVLGGYTTFSTYELDSRGLFAGGASLTALGYLIATVVLGLVAVWAGAVAGRLVITRLERRHGHEIAFEPAPIDPDLDPDGPAPQED</sequence>
<accession>A0ABV3SY09</accession>
<feature type="transmembrane region" description="Helical" evidence="10">
    <location>
        <begin position="120"/>
        <end position="145"/>
    </location>
</feature>
<feature type="transmembrane region" description="Helical" evidence="10">
    <location>
        <begin position="20"/>
        <end position="41"/>
    </location>
</feature>
<name>A0ABV3SY09_9ACTN</name>
<comment type="function">
    <text evidence="9 10">Fluoride-specific ion channel. Important for reducing fluoride concentration in the cell, thus reducing its toxicity.</text>
</comment>
<dbReference type="PANTHER" id="PTHR28259:SF1">
    <property type="entry name" value="FLUORIDE EXPORT PROTEIN 1-RELATED"/>
    <property type="match status" value="1"/>
</dbReference>
<dbReference type="RefSeq" id="WP_367992470.1">
    <property type="nucleotide sequence ID" value="NZ_JBFPJR010000008.1"/>
</dbReference>
<evidence type="ECO:0000256" key="3">
    <source>
        <dbReference type="ARBA" id="ARBA00022692"/>
    </source>
</evidence>
<keyword evidence="6 10" id="KW-0407">Ion channel</keyword>
<evidence type="ECO:0000256" key="6">
    <source>
        <dbReference type="ARBA" id="ARBA00023303"/>
    </source>
</evidence>
<evidence type="ECO:0000256" key="10">
    <source>
        <dbReference type="HAMAP-Rule" id="MF_00454"/>
    </source>
</evidence>
<comment type="caution">
    <text evidence="11">The sequence shown here is derived from an EMBL/GenBank/DDBJ whole genome shotgun (WGS) entry which is preliminary data.</text>
</comment>
<evidence type="ECO:0000313" key="11">
    <source>
        <dbReference type="EMBL" id="MEX0427262.1"/>
    </source>
</evidence>
<feature type="binding site" evidence="10">
    <location>
        <position position="98"/>
    </location>
    <ligand>
        <name>Na(+)</name>
        <dbReference type="ChEBI" id="CHEBI:29101"/>
        <note>structural</note>
    </ligand>
</feature>
<keyword evidence="12" id="KW-1185">Reference proteome</keyword>
<evidence type="ECO:0000313" key="12">
    <source>
        <dbReference type="Proteomes" id="UP001556631"/>
    </source>
</evidence>
<evidence type="ECO:0000256" key="5">
    <source>
        <dbReference type="ARBA" id="ARBA00023136"/>
    </source>
</evidence>
<keyword evidence="2 10" id="KW-1003">Cell membrane</keyword>
<evidence type="ECO:0000256" key="2">
    <source>
        <dbReference type="ARBA" id="ARBA00022475"/>
    </source>
</evidence>
<keyword evidence="10" id="KW-0915">Sodium</keyword>
<dbReference type="PANTHER" id="PTHR28259">
    <property type="entry name" value="FLUORIDE EXPORT PROTEIN 1-RELATED"/>
    <property type="match status" value="1"/>
</dbReference>
<feature type="binding site" evidence="10">
    <location>
        <position position="95"/>
    </location>
    <ligand>
        <name>Na(+)</name>
        <dbReference type="ChEBI" id="CHEBI:29101"/>
        <note>structural</note>
    </ligand>
</feature>
<evidence type="ECO:0000256" key="4">
    <source>
        <dbReference type="ARBA" id="ARBA00022989"/>
    </source>
</evidence>
<comment type="catalytic activity">
    <reaction evidence="8">
        <text>fluoride(in) = fluoride(out)</text>
        <dbReference type="Rhea" id="RHEA:76159"/>
        <dbReference type="ChEBI" id="CHEBI:17051"/>
    </reaction>
    <physiologicalReaction direction="left-to-right" evidence="8">
        <dbReference type="Rhea" id="RHEA:76160"/>
    </physiologicalReaction>
</comment>
<evidence type="ECO:0000256" key="7">
    <source>
        <dbReference type="ARBA" id="ARBA00035120"/>
    </source>
</evidence>
<comment type="subcellular location">
    <subcellularLocation>
        <location evidence="1 10">Cell membrane</location>
        <topology evidence="1 10">Multi-pass membrane protein</topology>
    </subcellularLocation>
</comment>
<keyword evidence="5 10" id="KW-0472">Membrane</keyword>
<evidence type="ECO:0000256" key="8">
    <source>
        <dbReference type="ARBA" id="ARBA00035585"/>
    </source>
</evidence>
<keyword evidence="10" id="KW-0479">Metal-binding</keyword>
<evidence type="ECO:0000256" key="9">
    <source>
        <dbReference type="ARBA" id="ARBA00049940"/>
    </source>
</evidence>
<dbReference type="Pfam" id="PF02537">
    <property type="entry name" value="CRCB"/>
    <property type="match status" value="1"/>
</dbReference>
<dbReference type="InterPro" id="IPR003691">
    <property type="entry name" value="FluC"/>
</dbReference>
<comment type="activity regulation">
    <text evidence="10">Na(+) is not transported, but it plays an essential structural role and its presence is essential for fluoride channel function.</text>
</comment>
<evidence type="ECO:0000256" key="1">
    <source>
        <dbReference type="ARBA" id="ARBA00004651"/>
    </source>
</evidence>
<proteinExistence type="inferred from homology"/>
<dbReference type="Proteomes" id="UP001556631">
    <property type="component" value="Unassembled WGS sequence"/>
</dbReference>
<keyword evidence="10" id="KW-0813">Transport</keyword>
<dbReference type="HAMAP" id="MF_00454">
    <property type="entry name" value="FluC"/>
    <property type="match status" value="1"/>
</dbReference>
<comment type="similarity">
    <text evidence="7 10">Belongs to the fluoride channel Fluc/FEX (TC 1.A.43) family.</text>
</comment>
<keyword evidence="3 10" id="KW-0812">Transmembrane</keyword>
<protein>
    <recommendedName>
        <fullName evidence="10">Fluoride-specific ion channel FluC</fullName>
    </recommendedName>
</protein>
<reference evidence="11 12" key="1">
    <citation type="submission" date="2024-07" db="EMBL/GenBank/DDBJ databases">
        <authorList>
            <person name="Lee S."/>
            <person name="Kang M."/>
        </authorList>
    </citation>
    <scope>NUCLEOTIDE SEQUENCE [LARGE SCALE GENOMIC DNA]</scope>
    <source>
        <strain evidence="11 12">DS6</strain>
    </source>
</reference>
<organism evidence="11 12">
    <name type="scientific">Nocardioides eburneus</name>
    <dbReference type="NCBI Taxonomy" id="3231482"/>
    <lineage>
        <taxon>Bacteria</taxon>
        <taxon>Bacillati</taxon>
        <taxon>Actinomycetota</taxon>
        <taxon>Actinomycetes</taxon>
        <taxon>Propionibacteriales</taxon>
        <taxon>Nocardioidaceae</taxon>
        <taxon>Nocardioides</taxon>
    </lineage>
</organism>
<keyword evidence="10" id="KW-0406">Ion transport</keyword>
<feature type="transmembrane region" description="Helical" evidence="10">
    <location>
        <begin position="84"/>
        <end position="100"/>
    </location>
</feature>
<feature type="transmembrane region" description="Helical" evidence="10">
    <location>
        <begin position="53"/>
        <end position="77"/>
    </location>
</feature>
<keyword evidence="4 10" id="KW-1133">Transmembrane helix</keyword>
<gene>
    <name evidence="10" type="primary">fluC</name>
    <name evidence="10" type="synonym">crcB</name>
    <name evidence="11" type="ORF">AB3X52_06500</name>
</gene>
<dbReference type="EMBL" id="JBFPJR010000008">
    <property type="protein sequence ID" value="MEX0427262.1"/>
    <property type="molecule type" value="Genomic_DNA"/>
</dbReference>